<protein>
    <submittedName>
        <fullName evidence="1">Uncharacterized protein</fullName>
    </submittedName>
</protein>
<dbReference type="EMBL" id="CP092863">
    <property type="protein sequence ID" value="UYV62071.1"/>
    <property type="molecule type" value="Genomic_DNA"/>
</dbReference>
<proteinExistence type="predicted"/>
<organism evidence="1 2">
    <name type="scientific">Cordylochernes scorpioides</name>
    <dbReference type="NCBI Taxonomy" id="51811"/>
    <lineage>
        <taxon>Eukaryota</taxon>
        <taxon>Metazoa</taxon>
        <taxon>Ecdysozoa</taxon>
        <taxon>Arthropoda</taxon>
        <taxon>Chelicerata</taxon>
        <taxon>Arachnida</taxon>
        <taxon>Pseudoscorpiones</taxon>
        <taxon>Cheliferoidea</taxon>
        <taxon>Chernetidae</taxon>
        <taxon>Cordylochernes</taxon>
    </lineage>
</organism>
<evidence type="ECO:0000313" key="1">
    <source>
        <dbReference type="EMBL" id="UYV62071.1"/>
    </source>
</evidence>
<dbReference type="Proteomes" id="UP001235939">
    <property type="component" value="Chromosome 01"/>
</dbReference>
<name>A0ABY6K195_9ARAC</name>
<accession>A0ABY6K195</accession>
<gene>
    <name evidence="1" type="ORF">LAZ67_1007725</name>
</gene>
<sequence length="92" mass="10261">MESVATGHVSDLEVVGLFATWSIGAPSMPPSYGVKIVLRLQGRSHRCMGISEALHWTRQQQQQEIDMDPEQQLYTPKIEDIATAVIEMHGNI</sequence>
<keyword evidence="2" id="KW-1185">Reference proteome</keyword>
<reference evidence="1 2" key="1">
    <citation type="submission" date="2022-01" db="EMBL/GenBank/DDBJ databases">
        <title>A chromosomal length assembly of Cordylochernes scorpioides.</title>
        <authorList>
            <person name="Zeh D."/>
            <person name="Zeh J."/>
        </authorList>
    </citation>
    <scope>NUCLEOTIDE SEQUENCE [LARGE SCALE GENOMIC DNA]</scope>
    <source>
        <strain evidence="1">IN4F17</strain>
        <tissue evidence="1">Whole Body</tissue>
    </source>
</reference>
<evidence type="ECO:0000313" key="2">
    <source>
        <dbReference type="Proteomes" id="UP001235939"/>
    </source>
</evidence>